<evidence type="ECO:0000313" key="1">
    <source>
        <dbReference type="EMBL" id="KAH0565553.1"/>
    </source>
</evidence>
<accession>A0A9P8LHS8</accession>
<sequence>MASIPYTLSKQQESAFITEAIEAWTKAWEELEQSRIQAWIERIVDHLEEVRKLEGGNHYREGRRRV</sequence>
<dbReference type="EMBL" id="JAGHQM010000082">
    <property type="protein sequence ID" value="KAH0565553.1"/>
    <property type="molecule type" value="Genomic_DNA"/>
</dbReference>
<gene>
    <name evidence="1" type="ORF">GP486_001049</name>
</gene>
<name>A0A9P8LHS8_9PEZI</name>
<dbReference type="AlphaFoldDB" id="A0A9P8LHS8"/>
<organism evidence="1 2">
    <name type="scientific">Trichoglossum hirsutum</name>
    <dbReference type="NCBI Taxonomy" id="265104"/>
    <lineage>
        <taxon>Eukaryota</taxon>
        <taxon>Fungi</taxon>
        <taxon>Dikarya</taxon>
        <taxon>Ascomycota</taxon>
        <taxon>Pezizomycotina</taxon>
        <taxon>Geoglossomycetes</taxon>
        <taxon>Geoglossales</taxon>
        <taxon>Geoglossaceae</taxon>
        <taxon>Trichoglossum</taxon>
    </lineage>
</organism>
<protein>
    <submittedName>
        <fullName evidence="1">Uncharacterized protein</fullName>
    </submittedName>
</protein>
<evidence type="ECO:0000313" key="2">
    <source>
        <dbReference type="Proteomes" id="UP000750711"/>
    </source>
</evidence>
<proteinExistence type="predicted"/>
<keyword evidence="2" id="KW-1185">Reference proteome</keyword>
<reference evidence="1" key="1">
    <citation type="submission" date="2021-03" db="EMBL/GenBank/DDBJ databases">
        <title>Comparative genomics and phylogenomic investigation of the class Geoglossomycetes provide insights into ecological specialization and systematics.</title>
        <authorList>
            <person name="Melie T."/>
            <person name="Pirro S."/>
            <person name="Miller A.N."/>
            <person name="Quandt A."/>
        </authorList>
    </citation>
    <scope>NUCLEOTIDE SEQUENCE</scope>
    <source>
        <strain evidence="1">CAQ_001_2017</strain>
    </source>
</reference>
<dbReference type="Proteomes" id="UP000750711">
    <property type="component" value="Unassembled WGS sequence"/>
</dbReference>
<comment type="caution">
    <text evidence="1">The sequence shown here is derived from an EMBL/GenBank/DDBJ whole genome shotgun (WGS) entry which is preliminary data.</text>
</comment>